<dbReference type="EMBL" id="RXWV01000027">
    <property type="protein sequence ID" value="RTX73503.1"/>
    <property type="molecule type" value="Genomic_DNA"/>
</dbReference>
<dbReference type="AlphaFoldDB" id="A0AAJ4SII2"/>
<comment type="caution">
    <text evidence="3">The sequence shown here is derived from an EMBL/GenBank/DDBJ whole genome shotgun (WGS) entry which is preliminary data.</text>
</comment>
<feature type="chain" id="PRO_5042496992" description="DUF1307 domain-containing protein" evidence="2">
    <location>
        <begin position="22"/>
        <end position="303"/>
    </location>
</feature>
<gene>
    <name evidence="3" type="ORF">CD117_05460</name>
</gene>
<keyword evidence="2" id="KW-0732">Signal</keyword>
<dbReference type="PROSITE" id="PS51257">
    <property type="entry name" value="PROKAR_LIPOPROTEIN"/>
    <property type="match status" value="1"/>
</dbReference>
<name>A0AAJ4SII2_MAMSC</name>
<dbReference type="RefSeq" id="WP_126477046.1">
    <property type="nucleotide sequence ID" value="NZ_RXWV01000027.1"/>
</dbReference>
<accession>A0AAJ4SII2</accession>
<evidence type="ECO:0000313" key="4">
    <source>
        <dbReference type="Proteomes" id="UP000274792"/>
    </source>
</evidence>
<evidence type="ECO:0000256" key="1">
    <source>
        <dbReference type="SAM" id="Coils"/>
    </source>
</evidence>
<evidence type="ECO:0008006" key="5">
    <source>
        <dbReference type="Google" id="ProtNLM"/>
    </source>
</evidence>
<dbReference type="Proteomes" id="UP000274792">
    <property type="component" value="Unassembled WGS sequence"/>
</dbReference>
<proteinExistence type="predicted"/>
<organism evidence="3 4">
    <name type="scientific">Mammaliicoccus sciuri</name>
    <name type="common">Staphylococcus sciuri</name>
    <dbReference type="NCBI Taxonomy" id="1296"/>
    <lineage>
        <taxon>Bacteria</taxon>
        <taxon>Bacillati</taxon>
        <taxon>Bacillota</taxon>
        <taxon>Bacilli</taxon>
        <taxon>Bacillales</taxon>
        <taxon>Staphylococcaceae</taxon>
        <taxon>Mammaliicoccus</taxon>
    </lineage>
</organism>
<feature type="signal peptide" evidence="2">
    <location>
        <begin position="1"/>
        <end position="21"/>
    </location>
</feature>
<reference evidence="3 4" key="1">
    <citation type="submission" date="2018-10" db="EMBL/GenBank/DDBJ databases">
        <title>A collection Staphylococci species genome sequencing.</title>
        <authorList>
            <person name="Cole K."/>
        </authorList>
    </citation>
    <scope>NUCLEOTIDE SEQUENCE [LARGE SCALE GENOMIC DNA]</scope>
    <source>
        <strain evidence="4">NCTC 12218</strain>
    </source>
</reference>
<evidence type="ECO:0000256" key="2">
    <source>
        <dbReference type="SAM" id="SignalP"/>
    </source>
</evidence>
<keyword evidence="1" id="KW-0175">Coiled coil</keyword>
<sequence>MKKILTVIGLLVFTLAGCGKATEEKEVKFSDVMNDKKETISYIVENSSDDSAELGKDSKITKFIVSKDGKIAVYSDYSDEDSDSYEYATDVGKMIKMDDDKKLDYIKKMDKKSFNVEKDYKIKETKDKIESVEDSLDNAKKRAKEDDYDPERYEIEGVPEVEFYSKQLTNLTKELKKISNIKYKEPTFNKLKINITTDGSGNNTKSEFINIGSQTFDEDSKNGIYRYSKESSKNYGVNLSNVVSPTEIYDKKIAGLSNIDLIEEDNDYDEPAYRDYEYLITEFGDKTQKFKLDQPDDKGVKEK</sequence>
<evidence type="ECO:0000313" key="3">
    <source>
        <dbReference type="EMBL" id="RTX73503.1"/>
    </source>
</evidence>
<feature type="coiled-coil region" evidence="1">
    <location>
        <begin position="122"/>
        <end position="181"/>
    </location>
</feature>
<protein>
    <recommendedName>
        <fullName evidence="5">DUF1307 domain-containing protein</fullName>
    </recommendedName>
</protein>